<evidence type="ECO:0000256" key="5">
    <source>
        <dbReference type="PIRSR" id="PIRSR016020-1"/>
    </source>
</evidence>
<feature type="active site" evidence="5">
    <location>
        <position position="265"/>
    </location>
</feature>
<dbReference type="STRING" id="265726.KY46_00585"/>
<organism evidence="6 7">
    <name type="scientific">Photobacterium halotolerans</name>
    <dbReference type="NCBI Taxonomy" id="265726"/>
    <lineage>
        <taxon>Bacteria</taxon>
        <taxon>Pseudomonadati</taxon>
        <taxon>Pseudomonadota</taxon>
        <taxon>Gammaproteobacteria</taxon>
        <taxon>Vibrionales</taxon>
        <taxon>Vibrionaceae</taxon>
        <taxon>Photobacterium</taxon>
    </lineage>
</organism>
<evidence type="ECO:0000256" key="4">
    <source>
        <dbReference type="PIRNR" id="PIRNR016020"/>
    </source>
</evidence>
<dbReference type="EMBL" id="JWYV01000001">
    <property type="protein sequence ID" value="KKD01365.1"/>
    <property type="molecule type" value="Genomic_DNA"/>
</dbReference>
<dbReference type="Proteomes" id="UP000033633">
    <property type="component" value="Unassembled WGS sequence"/>
</dbReference>
<evidence type="ECO:0000313" key="6">
    <source>
        <dbReference type="EMBL" id="KKD01365.1"/>
    </source>
</evidence>
<dbReference type="InterPro" id="IPR008183">
    <property type="entry name" value="Aldose_1/G6P_1-epimerase"/>
</dbReference>
<dbReference type="CDD" id="cd09020">
    <property type="entry name" value="D-hex-6-P-epi_like"/>
    <property type="match status" value="1"/>
</dbReference>
<comment type="similarity">
    <text evidence="2 4">Belongs to the glucose-6-phosphate 1-epimerase family.</text>
</comment>
<dbReference type="PATRIC" id="fig|265726.11.peg.125"/>
<comment type="caution">
    <text evidence="6">The sequence shown here is derived from an EMBL/GenBank/DDBJ whole genome shotgun (WGS) entry which is preliminary data.</text>
</comment>
<dbReference type="EC" id="5.1.3.15" evidence="4"/>
<keyword evidence="3 4" id="KW-0413">Isomerase</keyword>
<evidence type="ECO:0000256" key="3">
    <source>
        <dbReference type="ARBA" id="ARBA00023235"/>
    </source>
</evidence>
<evidence type="ECO:0000313" key="7">
    <source>
        <dbReference type="Proteomes" id="UP000033633"/>
    </source>
</evidence>
<dbReference type="GO" id="GO:0005975">
    <property type="term" value="P:carbohydrate metabolic process"/>
    <property type="evidence" value="ECO:0007669"/>
    <property type="project" value="InterPro"/>
</dbReference>
<feature type="active site" evidence="5">
    <location>
        <position position="163"/>
    </location>
</feature>
<accession>A0A0F5VIP4</accession>
<dbReference type="RefSeq" id="WP_046218693.1">
    <property type="nucleotide sequence ID" value="NZ_JWYV01000001.1"/>
</dbReference>
<dbReference type="InterPro" id="IPR025532">
    <property type="entry name" value="G6P_1-epimerase"/>
</dbReference>
<keyword evidence="7" id="KW-1185">Reference proteome</keyword>
<evidence type="ECO:0000256" key="2">
    <source>
        <dbReference type="ARBA" id="ARBA00005866"/>
    </source>
</evidence>
<gene>
    <name evidence="6" type="ORF">KY46_00585</name>
</gene>
<sequence>MDLRQLPTSTVLSEHISLCRLDGVDIIRILHPECQAAISLFGGHLLSFQPQGHKDLIWMSEAADFSGKSPIRGGIPVCWPWFGKVASPSHGFARSSVWELESFNDQKSHVTVTLTLHDTPKSRAIWPYRFHNRLHFEFDKTLKVQLTSTNTDQRPWHMSGALHTYLAVGDIMQAKLSGLGNEYLDGLADQQRLPTNGVLQFDDAVDRVYSRAEDTMYLEDPALFRRLRMHNHGHDSAVVWNPWQSGAAGMADMTPDGYTTMLCVESAVAGQSIVLKPGQSHHLSTEIGAE</sequence>
<dbReference type="GO" id="GO:0030246">
    <property type="term" value="F:carbohydrate binding"/>
    <property type="evidence" value="ECO:0007669"/>
    <property type="project" value="UniProtKB-UniRule"/>
</dbReference>
<proteinExistence type="inferred from homology"/>
<reference evidence="6 7" key="1">
    <citation type="submission" date="2014-12" db="EMBL/GenBank/DDBJ databases">
        <title>Mercury Reductase activity and rhizosphere competence traits in the genome of root associated Photobacterium halotolerans MELD1.</title>
        <authorList>
            <person name="Mathew D.C."/>
            <person name="Huang C.-C."/>
        </authorList>
    </citation>
    <scope>NUCLEOTIDE SEQUENCE [LARGE SCALE GENOMIC DNA]</scope>
    <source>
        <strain evidence="6 7">MELD1</strain>
    </source>
</reference>
<dbReference type="PIRSF" id="PIRSF016020">
    <property type="entry name" value="PHexose_mutarotase"/>
    <property type="match status" value="1"/>
</dbReference>
<dbReference type="AlphaFoldDB" id="A0A0F5VIP4"/>
<protein>
    <recommendedName>
        <fullName evidence="4">Putative glucose-6-phosphate 1-epimerase</fullName>
        <ecNumber evidence="4">5.1.3.15</ecNumber>
    </recommendedName>
</protein>
<dbReference type="SUPFAM" id="SSF74650">
    <property type="entry name" value="Galactose mutarotase-like"/>
    <property type="match status" value="1"/>
</dbReference>
<dbReference type="InterPro" id="IPR011013">
    <property type="entry name" value="Gal_mutarotase_sf_dom"/>
</dbReference>
<dbReference type="Gene3D" id="2.70.98.10">
    <property type="match status" value="1"/>
</dbReference>
<dbReference type="PANTHER" id="PTHR11122:SF13">
    <property type="entry name" value="GLUCOSE-6-PHOSPHATE 1-EPIMERASE"/>
    <property type="match status" value="1"/>
</dbReference>
<dbReference type="Pfam" id="PF01263">
    <property type="entry name" value="Aldose_epim"/>
    <property type="match status" value="1"/>
</dbReference>
<name>A0A0F5VIP4_9GAMM</name>
<dbReference type="PANTHER" id="PTHR11122">
    <property type="entry name" value="APOSPORY-ASSOCIATED PROTEIN C-RELATED"/>
    <property type="match status" value="1"/>
</dbReference>
<evidence type="ECO:0000256" key="1">
    <source>
        <dbReference type="ARBA" id="ARBA00001096"/>
    </source>
</evidence>
<dbReference type="GO" id="GO:0047938">
    <property type="term" value="F:glucose-6-phosphate 1-epimerase activity"/>
    <property type="evidence" value="ECO:0007669"/>
    <property type="project" value="UniProtKB-UniRule"/>
</dbReference>
<dbReference type="InterPro" id="IPR014718">
    <property type="entry name" value="GH-type_carb-bd"/>
</dbReference>
<comment type="catalytic activity">
    <reaction evidence="1">
        <text>alpha-D-glucose 6-phosphate = beta-D-glucose 6-phosphate</text>
        <dbReference type="Rhea" id="RHEA:16249"/>
        <dbReference type="ChEBI" id="CHEBI:58225"/>
        <dbReference type="ChEBI" id="CHEBI:58247"/>
        <dbReference type="EC" id="5.1.3.15"/>
    </reaction>
</comment>
<dbReference type="OrthoDB" id="9790727at2"/>